<name>A0ABU9H7C4_9GAMM</name>
<dbReference type="Proteomes" id="UP001366060">
    <property type="component" value="Unassembled WGS sequence"/>
</dbReference>
<evidence type="ECO:0000313" key="1">
    <source>
        <dbReference type="EMBL" id="MEL0657766.1"/>
    </source>
</evidence>
<gene>
    <name evidence="1" type="ORF">V6255_01335</name>
</gene>
<accession>A0ABU9H7C4</accession>
<dbReference type="EMBL" id="JBAKBA010000002">
    <property type="protein sequence ID" value="MEL0657766.1"/>
    <property type="molecule type" value="Genomic_DNA"/>
</dbReference>
<organism evidence="1 2">
    <name type="scientific">Psychromonas arctica</name>
    <dbReference type="NCBI Taxonomy" id="168275"/>
    <lineage>
        <taxon>Bacteria</taxon>
        <taxon>Pseudomonadati</taxon>
        <taxon>Pseudomonadota</taxon>
        <taxon>Gammaproteobacteria</taxon>
        <taxon>Alteromonadales</taxon>
        <taxon>Psychromonadaceae</taxon>
        <taxon>Psychromonas</taxon>
    </lineage>
</organism>
<proteinExistence type="predicted"/>
<evidence type="ECO:0000313" key="2">
    <source>
        <dbReference type="Proteomes" id="UP001366060"/>
    </source>
</evidence>
<sequence length="180" mass="20455">MDVVSSTQAWVNKVIVKYNICPFAKKEMDRGSIRYCENNSTEIEGVLDRLTEECVFLDNNEQTETTLLILSEACTDFDSFLDLVYLSNHLLQMSHYEGVYQLAHFHPDYCFEGDPEEAASNYSNRSPYPTLHIIRESSMEKAIAAHPDVDGIPDRNIEFLNKKGSPFFADLLASCLLVKS</sequence>
<dbReference type="Pfam" id="PF07209">
    <property type="entry name" value="DUF1415"/>
    <property type="match status" value="1"/>
</dbReference>
<reference evidence="1 2" key="1">
    <citation type="submission" date="2024-02" db="EMBL/GenBank/DDBJ databases">
        <title>Bacteria isolated from the canopy kelp, Nereocystis luetkeana.</title>
        <authorList>
            <person name="Pfister C.A."/>
            <person name="Younker I.T."/>
            <person name="Light S.H."/>
        </authorList>
    </citation>
    <scope>NUCLEOTIDE SEQUENCE [LARGE SCALE GENOMIC DNA]</scope>
    <source>
        <strain evidence="1 2">TI.2.07</strain>
    </source>
</reference>
<comment type="caution">
    <text evidence="1">The sequence shown here is derived from an EMBL/GenBank/DDBJ whole genome shotgun (WGS) entry which is preliminary data.</text>
</comment>
<dbReference type="InterPro" id="IPR009858">
    <property type="entry name" value="DUF1415"/>
</dbReference>
<dbReference type="RefSeq" id="WP_341626529.1">
    <property type="nucleotide sequence ID" value="NZ_JBAKBA010000002.1"/>
</dbReference>
<protein>
    <submittedName>
        <fullName evidence="1">DUF1415 domain-containing protein</fullName>
    </submittedName>
</protein>
<keyword evidence="2" id="KW-1185">Reference proteome</keyword>